<organism evidence="1">
    <name type="scientific">Fundulus heteroclitus</name>
    <name type="common">Killifish</name>
    <name type="synonym">Mummichog</name>
    <dbReference type="NCBI Taxonomy" id="8078"/>
    <lineage>
        <taxon>Eukaryota</taxon>
        <taxon>Metazoa</taxon>
        <taxon>Chordata</taxon>
        <taxon>Craniata</taxon>
        <taxon>Vertebrata</taxon>
        <taxon>Euteleostomi</taxon>
        <taxon>Actinopterygii</taxon>
        <taxon>Neopterygii</taxon>
        <taxon>Teleostei</taxon>
        <taxon>Neoteleostei</taxon>
        <taxon>Acanthomorphata</taxon>
        <taxon>Ovalentaria</taxon>
        <taxon>Atherinomorphae</taxon>
        <taxon>Cyprinodontiformes</taxon>
        <taxon>Fundulidae</taxon>
        <taxon>Fundulus</taxon>
    </lineage>
</organism>
<dbReference type="AlphaFoldDB" id="A0A146S6B2"/>
<reference evidence="1" key="1">
    <citation type="submission" date="2015-01" db="EMBL/GenBank/DDBJ databases">
        <title>EvidentialGene: Evidence-directed Construction of Complete mRNA Transcriptomes without Genomes.</title>
        <authorList>
            <person name="Gilbert D.G."/>
        </authorList>
    </citation>
    <scope>NUCLEOTIDE SEQUENCE</scope>
</reference>
<name>A0A146S6B2_FUNHE</name>
<dbReference type="EMBL" id="GCES01110576">
    <property type="protein sequence ID" value="JAQ75746.1"/>
    <property type="molecule type" value="Transcribed_RNA"/>
</dbReference>
<accession>A0A146S6B2</accession>
<evidence type="ECO:0000313" key="1">
    <source>
        <dbReference type="EMBL" id="JAQ75746.1"/>
    </source>
</evidence>
<protein>
    <submittedName>
        <fullName evidence="1">Uncharacterized protein</fullName>
    </submittedName>
</protein>
<sequence length="95" mass="10553">MAQLKNLLRHGGALKLTFVERLCMSGKRTHLGIGASHRHVQSKALKTRLPPALYNCRSFGQYLNVGDRLAFSDKSATVARKNIHTPCTFPHVVTL</sequence>
<dbReference type="EMBL" id="GCES01111414">
    <property type="protein sequence ID" value="JAQ74908.1"/>
    <property type="molecule type" value="Transcribed_RNA"/>
</dbReference>
<proteinExistence type="predicted"/>